<keyword evidence="1" id="KW-1133">Transmembrane helix</keyword>
<reference evidence="4" key="1">
    <citation type="submission" date="2022-11" db="UniProtKB">
        <authorList>
            <consortium name="WormBaseParasite"/>
        </authorList>
    </citation>
    <scope>IDENTIFICATION</scope>
</reference>
<keyword evidence="3" id="KW-1185">Reference proteome</keyword>
<evidence type="ECO:0000313" key="3">
    <source>
        <dbReference type="Proteomes" id="UP000887577"/>
    </source>
</evidence>
<evidence type="ECO:0000313" key="4">
    <source>
        <dbReference type="WBParaSite" id="PSU_v2.g2662.t1"/>
    </source>
</evidence>
<feature type="signal peptide" evidence="2">
    <location>
        <begin position="1"/>
        <end position="19"/>
    </location>
</feature>
<dbReference type="Proteomes" id="UP000887577">
    <property type="component" value="Unplaced"/>
</dbReference>
<evidence type="ECO:0000256" key="2">
    <source>
        <dbReference type="SAM" id="SignalP"/>
    </source>
</evidence>
<keyword evidence="1" id="KW-0812">Transmembrane</keyword>
<protein>
    <submittedName>
        <fullName evidence="4">Uncharacterized protein</fullName>
    </submittedName>
</protein>
<keyword evidence="2" id="KW-0732">Signal</keyword>
<proteinExistence type="predicted"/>
<evidence type="ECO:0000256" key="1">
    <source>
        <dbReference type="SAM" id="Phobius"/>
    </source>
</evidence>
<keyword evidence="1" id="KW-0472">Membrane</keyword>
<sequence>MQNALFFLCIFALIKVNFSILCYRFTQNAQEYVASEGQLNSCPVDIKQCFKFVCSAQTSFVTRGCVNYNDPPTQPDALRAQCTARNGYGSYYTCDGNRCNSAIKYNFAPLLLTFCFFSAIFFLH</sequence>
<accession>A0A914YSN4</accession>
<name>A0A914YSN4_9BILA</name>
<organism evidence="3 4">
    <name type="scientific">Panagrolaimus superbus</name>
    <dbReference type="NCBI Taxonomy" id="310955"/>
    <lineage>
        <taxon>Eukaryota</taxon>
        <taxon>Metazoa</taxon>
        <taxon>Ecdysozoa</taxon>
        <taxon>Nematoda</taxon>
        <taxon>Chromadorea</taxon>
        <taxon>Rhabditida</taxon>
        <taxon>Tylenchina</taxon>
        <taxon>Panagrolaimomorpha</taxon>
        <taxon>Panagrolaimoidea</taxon>
        <taxon>Panagrolaimidae</taxon>
        <taxon>Panagrolaimus</taxon>
    </lineage>
</organism>
<feature type="transmembrane region" description="Helical" evidence="1">
    <location>
        <begin position="105"/>
        <end position="123"/>
    </location>
</feature>
<feature type="chain" id="PRO_5037976908" evidence="2">
    <location>
        <begin position="20"/>
        <end position="124"/>
    </location>
</feature>
<dbReference type="AlphaFoldDB" id="A0A914YSN4"/>
<dbReference type="WBParaSite" id="PSU_v2.g2662.t1">
    <property type="protein sequence ID" value="PSU_v2.g2662.t1"/>
    <property type="gene ID" value="PSU_v2.g2662"/>
</dbReference>